<feature type="compositionally biased region" description="Acidic residues" evidence="1">
    <location>
        <begin position="184"/>
        <end position="206"/>
    </location>
</feature>
<feature type="region of interest" description="Disordered" evidence="1">
    <location>
        <begin position="183"/>
        <end position="206"/>
    </location>
</feature>
<gene>
    <name evidence="3" type="ORF">ILUMI_16476</name>
</gene>
<organism evidence="3 4">
    <name type="scientific">Ignelater luminosus</name>
    <name type="common">Cucubano</name>
    <name type="synonym">Pyrophorus luminosus</name>
    <dbReference type="NCBI Taxonomy" id="2038154"/>
    <lineage>
        <taxon>Eukaryota</taxon>
        <taxon>Metazoa</taxon>
        <taxon>Ecdysozoa</taxon>
        <taxon>Arthropoda</taxon>
        <taxon>Hexapoda</taxon>
        <taxon>Insecta</taxon>
        <taxon>Pterygota</taxon>
        <taxon>Neoptera</taxon>
        <taxon>Endopterygota</taxon>
        <taxon>Coleoptera</taxon>
        <taxon>Polyphaga</taxon>
        <taxon>Elateriformia</taxon>
        <taxon>Elateroidea</taxon>
        <taxon>Elateridae</taxon>
        <taxon>Agrypninae</taxon>
        <taxon>Pyrophorini</taxon>
        <taxon>Ignelater</taxon>
    </lineage>
</organism>
<dbReference type="AlphaFoldDB" id="A0A8K0CR03"/>
<name>A0A8K0CR03_IGNLU</name>
<proteinExistence type="predicted"/>
<evidence type="ECO:0000256" key="1">
    <source>
        <dbReference type="SAM" id="MobiDB-lite"/>
    </source>
</evidence>
<comment type="caution">
    <text evidence="3">The sequence shown here is derived from an EMBL/GenBank/DDBJ whole genome shotgun (WGS) entry which is preliminary data.</text>
</comment>
<dbReference type="Pfam" id="PF25273">
    <property type="entry name" value="DUF7869"/>
    <property type="match status" value="1"/>
</dbReference>
<reference evidence="3" key="1">
    <citation type="submission" date="2019-08" db="EMBL/GenBank/DDBJ databases">
        <title>The genome of the North American firefly Photinus pyralis.</title>
        <authorList>
            <consortium name="Photinus pyralis genome working group"/>
            <person name="Fallon T.R."/>
            <person name="Sander Lower S.E."/>
            <person name="Weng J.-K."/>
        </authorList>
    </citation>
    <scope>NUCLEOTIDE SEQUENCE</scope>
    <source>
        <strain evidence="3">TRF0915ILg1</strain>
        <tissue evidence="3">Whole body</tissue>
    </source>
</reference>
<evidence type="ECO:0000259" key="2">
    <source>
        <dbReference type="Pfam" id="PF25273"/>
    </source>
</evidence>
<evidence type="ECO:0000313" key="3">
    <source>
        <dbReference type="EMBL" id="KAF2889697.1"/>
    </source>
</evidence>
<dbReference type="OrthoDB" id="6762817at2759"/>
<feature type="domain" description="DUF7869" evidence="2">
    <location>
        <begin position="4"/>
        <end position="95"/>
    </location>
</feature>
<dbReference type="EMBL" id="VTPC01063668">
    <property type="protein sequence ID" value="KAF2889697.1"/>
    <property type="molecule type" value="Genomic_DNA"/>
</dbReference>
<sequence>TEIEYSKGSNVIASAVHHWLNNTKLDGIHTIRLTADGCSGQNKNWSMIMMLCMWFHSAPKDIKRIMLVFPIPGHPFIAPDRVFGRIERVINKKECIVDPAEYRTMGEPHYNTDLGARKGFLKRGRRLQDVFLEGINPDEVPPKEKKLLDVNKLLIKHHESNWRELPNLKFYRNLIPDTIRENENLEETEQDKDDDVPMEELQDPTV</sequence>
<dbReference type="Proteomes" id="UP000801492">
    <property type="component" value="Unassembled WGS sequence"/>
</dbReference>
<accession>A0A8K0CR03</accession>
<protein>
    <recommendedName>
        <fullName evidence="2">DUF7869 domain-containing protein</fullName>
    </recommendedName>
</protein>
<dbReference type="InterPro" id="IPR057191">
    <property type="entry name" value="DUF7869"/>
</dbReference>
<keyword evidence="4" id="KW-1185">Reference proteome</keyword>
<evidence type="ECO:0000313" key="4">
    <source>
        <dbReference type="Proteomes" id="UP000801492"/>
    </source>
</evidence>
<dbReference type="PANTHER" id="PTHR34415">
    <property type="entry name" value="INTEGRASE CATALYTIC DOMAIN-CONTAINING PROTEIN"/>
    <property type="match status" value="1"/>
</dbReference>
<feature type="non-terminal residue" evidence="3">
    <location>
        <position position="206"/>
    </location>
</feature>
<dbReference type="PANTHER" id="PTHR34415:SF1">
    <property type="entry name" value="INTEGRASE CATALYTIC DOMAIN-CONTAINING PROTEIN"/>
    <property type="match status" value="1"/>
</dbReference>